<feature type="compositionally biased region" description="Basic and acidic residues" evidence="1">
    <location>
        <begin position="207"/>
        <end position="230"/>
    </location>
</feature>
<reference evidence="2" key="1">
    <citation type="submission" date="2013-04" db="EMBL/GenBank/DDBJ databases">
        <title>The genome sequencing project of 58 acetic acid bacteria.</title>
        <authorList>
            <person name="Okamoto-Kainuma A."/>
            <person name="Ishikawa M."/>
            <person name="Umino S."/>
            <person name="Koizumi Y."/>
            <person name="Shiwa Y."/>
            <person name="Yoshikawa H."/>
            <person name="Matsutani M."/>
            <person name="Matsushita K."/>
        </authorList>
    </citation>
    <scope>NUCLEOTIDE SEQUENCE</scope>
    <source>
        <strain evidence="2">DSM 15669</strain>
    </source>
</reference>
<evidence type="ECO:0000256" key="1">
    <source>
        <dbReference type="SAM" id="MobiDB-lite"/>
    </source>
</evidence>
<proteinExistence type="predicted"/>
<feature type="region of interest" description="Disordered" evidence="1">
    <location>
        <begin position="200"/>
        <end position="230"/>
    </location>
</feature>
<evidence type="ECO:0000313" key="3">
    <source>
        <dbReference type="Proteomes" id="UP001062901"/>
    </source>
</evidence>
<feature type="compositionally biased region" description="Basic and acidic residues" evidence="1">
    <location>
        <begin position="350"/>
        <end position="376"/>
    </location>
</feature>
<dbReference type="EMBL" id="BAQD01000021">
    <property type="protein sequence ID" value="GBQ07155.1"/>
    <property type="molecule type" value="Genomic_DNA"/>
</dbReference>
<name>A0ABQ0NZ77_9PROT</name>
<organism evidence="2 3">
    <name type="scientific">Saccharibacter floricola DSM 15669</name>
    <dbReference type="NCBI Taxonomy" id="1123227"/>
    <lineage>
        <taxon>Bacteria</taxon>
        <taxon>Pseudomonadati</taxon>
        <taxon>Pseudomonadota</taxon>
        <taxon>Alphaproteobacteria</taxon>
        <taxon>Acetobacterales</taxon>
        <taxon>Acetobacteraceae</taxon>
        <taxon>Saccharibacter</taxon>
    </lineage>
</organism>
<keyword evidence="3" id="KW-1185">Reference proteome</keyword>
<dbReference type="Proteomes" id="UP001062901">
    <property type="component" value="Unassembled WGS sequence"/>
</dbReference>
<evidence type="ECO:0000313" key="2">
    <source>
        <dbReference type="EMBL" id="GBQ07155.1"/>
    </source>
</evidence>
<accession>A0ABQ0NZ77</accession>
<feature type="compositionally biased region" description="Low complexity" evidence="1">
    <location>
        <begin position="340"/>
        <end position="349"/>
    </location>
</feature>
<protein>
    <submittedName>
        <fullName evidence="2">Uncharacterized protein</fullName>
    </submittedName>
</protein>
<gene>
    <name evidence="2" type="ORF">AA15669_1254</name>
</gene>
<comment type="caution">
    <text evidence="2">The sequence shown here is derived from an EMBL/GenBank/DDBJ whole genome shotgun (WGS) entry which is preliminary data.</text>
</comment>
<sequence length="409" mass="46318">MPYEVVKNIPTLFPKVDPKDESDPVRSTRGDIQKCRVHYMGKENQPTQWEALERCENDVFDQWAAGGPLTYDAIEAVHRENNALITAQSQGKMSTEEGWLRLNIAMEMATVPITDTAHLNPEIDRDKLRDWQNEQCDSRYDGRTEPVAHDRALCRMVAYTAWARRYGGYQASDLSPMMEANIALENDTRHDEDYIKANLQSAQQQVDIKRNEREQEAARQEQEDKEKEAQAQKLAEWQASPAYKAQVRDETLGHCAHIASAHAQEQCGVNAWYRWGKDSDVPVAIITAAVHGTQSIAQQREQGTLSAEQAQRALARVKAEATARYEAHMRQVEAERAKEAQQQAEAQAAQEREAERAQEEEQRREAAEQEQVDRIKSAVRSEVSSALDDARSRGFTCDHVGSSVRCTPN</sequence>
<feature type="compositionally biased region" description="Basic and acidic residues" evidence="1">
    <location>
        <begin position="330"/>
        <end position="339"/>
    </location>
</feature>
<feature type="region of interest" description="Disordered" evidence="1">
    <location>
        <begin position="330"/>
        <end position="409"/>
    </location>
</feature>